<name>A0AAV8W164_9CUCU</name>
<reference evidence="1 2" key="1">
    <citation type="journal article" date="2023" name="Insect Mol. Biol.">
        <title>Genome sequencing provides insights into the evolution of gene families encoding plant cell wall-degrading enzymes in longhorned beetles.</title>
        <authorList>
            <person name="Shin N.R."/>
            <person name="Okamura Y."/>
            <person name="Kirsch R."/>
            <person name="Pauchet Y."/>
        </authorList>
    </citation>
    <scope>NUCLEOTIDE SEQUENCE [LARGE SCALE GENOMIC DNA]</scope>
    <source>
        <strain evidence="1">EAD_L_NR</strain>
    </source>
</reference>
<sequence>MHTKKDNTQKVIIPKGTVQSGQDTIIEIPKHLQTHPILVAARLDNVKSKGPVVPYRVEIVKPKICPHSVLTTTSTPPNKASTSSCCAMGHGNALPSSSKYSSEIELNETETKEMETIMKQLQQFQKARRQFLLDTDAIGGTRSIPTLAKDVFDVSWNNPKFNDAFIMDSPPSTSSPIRREIRDSILVERNKRYGSNDLALLSVCNGVFWKLSNASGVGTGIGAGNRPASLWILNADSFQ</sequence>
<evidence type="ECO:0000313" key="2">
    <source>
        <dbReference type="Proteomes" id="UP001159042"/>
    </source>
</evidence>
<keyword evidence="2" id="KW-1185">Reference proteome</keyword>
<proteinExistence type="predicted"/>
<protein>
    <submittedName>
        <fullName evidence="1">Uncharacterized protein</fullName>
    </submittedName>
</protein>
<accession>A0AAV8W164</accession>
<organism evidence="1 2">
    <name type="scientific">Exocentrus adspersus</name>
    <dbReference type="NCBI Taxonomy" id="1586481"/>
    <lineage>
        <taxon>Eukaryota</taxon>
        <taxon>Metazoa</taxon>
        <taxon>Ecdysozoa</taxon>
        <taxon>Arthropoda</taxon>
        <taxon>Hexapoda</taxon>
        <taxon>Insecta</taxon>
        <taxon>Pterygota</taxon>
        <taxon>Neoptera</taxon>
        <taxon>Endopterygota</taxon>
        <taxon>Coleoptera</taxon>
        <taxon>Polyphaga</taxon>
        <taxon>Cucujiformia</taxon>
        <taxon>Chrysomeloidea</taxon>
        <taxon>Cerambycidae</taxon>
        <taxon>Lamiinae</taxon>
        <taxon>Acanthocinini</taxon>
        <taxon>Exocentrus</taxon>
    </lineage>
</organism>
<comment type="caution">
    <text evidence="1">The sequence shown here is derived from an EMBL/GenBank/DDBJ whole genome shotgun (WGS) entry which is preliminary data.</text>
</comment>
<gene>
    <name evidence="1" type="ORF">NQ315_011804</name>
</gene>
<evidence type="ECO:0000313" key="1">
    <source>
        <dbReference type="EMBL" id="KAJ8920145.1"/>
    </source>
</evidence>
<dbReference type="Proteomes" id="UP001159042">
    <property type="component" value="Unassembled WGS sequence"/>
</dbReference>
<dbReference type="AlphaFoldDB" id="A0AAV8W164"/>
<dbReference type="EMBL" id="JANEYG010000015">
    <property type="protein sequence ID" value="KAJ8920145.1"/>
    <property type="molecule type" value="Genomic_DNA"/>
</dbReference>